<evidence type="ECO:0000256" key="10">
    <source>
        <dbReference type="RuleBase" id="RU003322"/>
    </source>
</evidence>
<dbReference type="PANTHER" id="PTHR19375">
    <property type="entry name" value="HEAT SHOCK PROTEIN 70KDA"/>
    <property type="match status" value="1"/>
</dbReference>
<evidence type="ECO:0000256" key="12">
    <source>
        <dbReference type="SAM" id="MobiDB-lite"/>
    </source>
</evidence>
<evidence type="ECO:0000256" key="6">
    <source>
        <dbReference type="ARBA" id="ARBA00022840"/>
    </source>
</evidence>
<keyword evidence="14" id="KW-1185">Reference proteome</keyword>
<dbReference type="RefSeq" id="WP_125696388.1">
    <property type="nucleotide sequence ID" value="NZ_JBHTOG010000015.1"/>
</dbReference>
<gene>
    <name evidence="9 13" type="primary">dnaK</name>
    <name evidence="13" type="ORF">ACFQ47_03775</name>
</gene>
<keyword evidence="7 9" id="KW-0346">Stress response</keyword>
<comment type="induction">
    <text evidence="9">By stress conditions e.g. heat shock.</text>
</comment>
<feature type="coiled-coil region" evidence="11">
    <location>
        <begin position="529"/>
        <end position="572"/>
    </location>
</feature>
<reference evidence="14" key="1">
    <citation type="journal article" date="2019" name="Int. J. Syst. Evol. Microbiol.">
        <title>The Global Catalogue of Microorganisms (GCM) 10K type strain sequencing project: providing services to taxonomists for standard genome sequencing and annotation.</title>
        <authorList>
            <consortium name="The Broad Institute Genomics Platform"/>
            <consortium name="The Broad Institute Genome Sequencing Center for Infectious Disease"/>
            <person name="Wu L."/>
            <person name="Ma J."/>
        </authorList>
    </citation>
    <scope>NUCLEOTIDE SEQUENCE [LARGE SCALE GENOMIC DNA]</scope>
    <source>
        <strain evidence="14">CCM 8947</strain>
    </source>
</reference>
<dbReference type="Gene3D" id="3.30.420.40">
    <property type="match status" value="2"/>
</dbReference>
<dbReference type="Proteomes" id="UP001597192">
    <property type="component" value="Unassembled WGS sequence"/>
</dbReference>
<dbReference type="Gene3D" id="2.60.34.10">
    <property type="entry name" value="Substrate Binding Domain Of DNAk, Chain A, domain 1"/>
    <property type="match status" value="1"/>
</dbReference>
<dbReference type="PROSITE" id="PS00329">
    <property type="entry name" value="HSP70_2"/>
    <property type="match status" value="1"/>
</dbReference>
<proteinExistence type="evidence at transcript level"/>
<dbReference type="NCBIfam" id="NF001413">
    <property type="entry name" value="PRK00290.1"/>
    <property type="match status" value="1"/>
</dbReference>
<keyword evidence="8 9" id="KW-0143">Chaperone</keyword>
<feature type="coiled-coil region" evidence="11">
    <location>
        <begin position="223"/>
        <end position="250"/>
    </location>
</feature>
<keyword evidence="11" id="KW-0175">Coiled coil</keyword>
<comment type="function">
    <text evidence="1 9">Acts as a chaperone.</text>
</comment>
<dbReference type="PROSITE" id="PS00297">
    <property type="entry name" value="HSP70_1"/>
    <property type="match status" value="1"/>
</dbReference>
<evidence type="ECO:0000256" key="9">
    <source>
        <dbReference type="HAMAP-Rule" id="MF_00332"/>
    </source>
</evidence>
<evidence type="ECO:0000256" key="5">
    <source>
        <dbReference type="ARBA" id="ARBA00022741"/>
    </source>
</evidence>
<evidence type="ECO:0000256" key="3">
    <source>
        <dbReference type="ARBA" id="ARBA00014415"/>
    </source>
</evidence>
<evidence type="ECO:0000256" key="4">
    <source>
        <dbReference type="ARBA" id="ARBA00022553"/>
    </source>
</evidence>
<dbReference type="PRINTS" id="PR00301">
    <property type="entry name" value="HEATSHOCK70"/>
</dbReference>
<dbReference type="InterPro" id="IPR029047">
    <property type="entry name" value="HSP70_peptide-bd_sf"/>
</dbReference>
<feature type="region of interest" description="Disordered" evidence="12">
    <location>
        <begin position="578"/>
        <end position="621"/>
    </location>
</feature>
<dbReference type="SUPFAM" id="SSF100920">
    <property type="entry name" value="Heat shock protein 70kD (HSP70), peptide-binding domain"/>
    <property type="match status" value="1"/>
</dbReference>
<evidence type="ECO:0000256" key="11">
    <source>
        <dbReference type="SAM" id="Coils"/>
    </source>
</evidence>
<evidence type="ECO:0000256" key="2">
    <source>
        <dbReference type="ARBA" id="ARBA00007381"/>
    </source>
</evidence>
<dbReference type="Pfam" id="PF00012">
    <property type="entry name" value="HSP70"/>
    <property type="match status" value="2"/>
</dbReference>
<evidence type="ECO:0000313" key="13">
    <source>
        <dbReference type="EMBL" id="MFD1431798.1"/>
    </source>
</evidence>
<sequence length="621" mass="67041">MSKVIGIDLGTTNSAVAVLEGGDPKIITNPEGNRTTPSVVAFKDGEIQVGEVAKRQAITNPDTISSIKRHMGEAGYKVKVGDKEYTPQEISAMILQYMKKFSEDYLGEPVTDAVITVPAYFNDSQRQATKDAGKIAGLNVSRIVNEPTASALAYGLDKSDKDEKVLVYDLGGGTFDVSILQLGDGVFEVLSTNGDTHLGGDDFDNKVIDWLVAEFKKDNNIDLSQEKMAMQRLKDAAEKAKKDLSGVSSTQISLPFISAGANGPLHLERTLTRAQFEQMTADLVDATKIPVDNALRDANLTNADIDKVILNGGSTRIPAVQEAVKKWTGKEPDHSINPDEAVALGAAIQGGVISGDVKDIVLLDVTPLSLGIETMGGVFTKLIDRNTTIPTSKSQVFSTAADNQPAVDIHVLQGERPMAADNKTLGRFQLTDIPPAPRGVPQVEVKFDIDKNGIVQVSAKDLGTGKSQNITIKSSSGLSDDEIDRMMKEAKENETADTQRKEEADLKNDVDQLIFQTDKTLKDLKGKVSDDEIKKAQDAEDALKKAQQENNLEDMKAKRDDLNKIVQDLTVKLYEQAQKEQQAQQANGDAQGADQAGSQNNEGGKGDGPIDGEYKDVNDNK</sequence>
<dbReference type="InterPro" id="IPR043129">
    <property type="entry name" value="ATPase_NBD"/>
</dbReference>
<organism evidence="13 14">
    <name type="scientific">Lacticaseibacillus yichunensis</name>
    <dbReference type="NCBI Taxonomy" id="2486015"/>
    <lineage>
        <taxon>Bacteria</taxon>
        <taxon>Bacillati</taxon>
        <taxon>Bacillota</taxon>
        <taxon>Bacilli</taxon>
        <taxon>Lactobacillales</taxon>
        <taxon>Lactobacillaceae</taxon>
        <taxon>Lacticaseibacillus</taxon>
    </lineage>
</organism>
<dbReference type="Gene3D" id="1.20.1270.10">
    <property type="match status" value="1"/>
</dbReference>
<comment type="similarity">
    <text evidence="2 9 10">Belongs to the heat shock protein 70 family.</text>
</comment>
<feature type="compositionally biased region" description="Low complexity" evidence="12">
    <location>
        <begin position="578"/>
        <end position="601"/>
    </location>
</feature>
<comment type="caution">
    <text evidence="13">The sequence shown here is derived from an EMBL/GenBank/DDBJ whole genome shotgun (WGS) entry which is preliminary data.</text>
</comment>
<dbReference type="EMBL" id="JBHTOG010000015">
    <property type="protein sequence ID" value="MFD1431798.1"/>
    <property type="molecule type" value="Genomic_DNA"/>
</dbReference>
<evidence type="ECO:0000313" key="14">
    <source>
        <dbReference type="Proteomes" id="UP001597192"/>
    </source>
</evidence>
<keyword evidence="6 9" id="KW-0067">ATP-binding</keyword>
<protein>
    <recommendedName>
        <fullName evidence="3 9">Chaperone protein DnaK</fullName>
    </recommendedName>
    <alternativeName>
        <fullName evidence="9">HSP70</fullName>
    </alternativeName>
    <alternativeName>
        <fullName evidence="9">Heat shock 70 kDa protein</fullName>
    </alternativeName>
    <alternativeName>
        <fullName evidence="9">Heat shock protein 70</fullName>
    </alternativeName>
</protein>
<dbReference type="SUPFAM" id="SSF53067">
    <property type="entry name" value="Actin-like ATPase domain"/>
    <property type="match status" value="2"/>
</dbReference>
<keyword evidence="5 9" id="KW-0547">Nucleotide-binding</keyword>
<dbReference type="HAMAP" id="MF_00332">
    <property type="entry name" value="DnaK"/>
    <property type="match status" value="1"/>
</dbReference>
<accession>A0ABW4CP57</accession>
<dbReference type="InterPro" id="IPR012725">
    <property type="entry name" value="Chaperone_DnaK"/>
</dbReference>
<dbReference type="InterPro" id="IPR029048">
    <property type="entry name" value="HSP70_C_sf"/>
</dbReference>
<feature type="modified residue" description="Phosphothreonine; by autocatalysis" evidence="9">
    <location>
        <position position="174"/>
    </location>
</feature>
<evidence type="ECO:0000256" key="8">
    <source>
        <dbReference type="ARBA" id="ARBA00023186"/>
    </source>
</evidence>
<dbReference type="InterPro" id="IPR013126">
    <property type="entry name" value="Hsp_70_fam"/>
</dbReference>
<dbReference type="PROSITE" id="PS01036">
    <property type="entry name" value="HSP70_3"/>
    <property type="match status" value="1"/>
</dbReference>
<dbReference type="NCBIfam" id="TIGR02350">
    <property type="entry name" value="prok_dnaK"/>
    <property type="match status" value="1"/>
</dbReference>
<evidence type="ECO:0000256" key="7">
    <source>
        <dbReference type="ARBA" id="ARBA00023016"/>
    </source>
</evidence>
<dbReference type="InterPro" id="IPR018181">
    <property type="entry name" value="Heat_shock_70_CS"/>
</dbReference>
<keyword evidence="4 9" id="KW-0597">Phosphoprotein</keyword>
<dbReference type="CDD" id="cd10234">
    <property type="entry name" value="ASKHA_NBD_HSP70_DnaK-like"/>
    <property type="match status" value="1"/>
</dbReference>
<dbReference type="Gene3D" id="3.90.640.10">
    <property type="entry name" value="Actin, Chain A, domain 4"/>
    <property type="match status" value="1"/>
</dbReference>
<feature type="compositionally biased region" description="Basic and acidic residues" evidence="12">
    <location>
        <begin position="612"/>
        <end position="621"/>
    </location>
</feature>
<evidence type="ECO:0000256" key="1">
    <source>
        <dbReference type="ARBA" id="ARBA00002290"/>
    </source>
</evidence>
<name>A0ABW4CP57_9LACO</name>
<dbReference type="SUPFAM" id="SSF100934">
    <property type="entry name" value="Heat shock protein 70kD (HSP70), C-terminal subdomain"/>
    <property type="match status" value="1"/>
</dbReference>